<name>A0A1Y1ZGK8_9PLEO</name>
<protein>
    <submittedName>
        <fullName evidence="2">Uncharacterized protein</fullName>
    </submittedName>
</protein>
<evidence type="ECO:0000313" key="2">
    <source>
        <dbReference type="EMBL" id="ORY08935.1"/>
    </source>
</evidence>
<feature type="region of interest" description="Disordered" evidence="1">
    <location>
        <begin position="1"/>
        <end position="23"/>
    </location>
</feature>
<comment type="caution">
    <text evidence="2">The sequence shown here is derived from an EMBL/GenBank/DDBJ whole genome shotgun (WGS) entry which is preliminary data.</text>
</comment>
<evidence type="ECO:0000256" key="1">
    <source>
        <dbReference type="SAM" id="MobiDB-lite"/>
    </source>
</evidence>
<dbReference type="AlphaFoldDB" id="A0A1Y1ZGK8"/>
<evidence type="ECO:0000313" key="3">
    <source>
        <dbReference type="Proteomes" id="UP000193144"/>
    </source>
</evidence>
<sequence length="171" mass="18724">MRLRDTPITELNQPKGATIPMHTHHSKHHVSRDQKLMHFHPAITISPRFKMLCHNHASPSRVQDGAFSRQCLESLNNRLSNVNHTPQPRRAVSVGSHHIPSQNPQQIVLLRHIGPKPYSSRHRTASEAPPLHPQRLAPGSPPTSAGVVNNNDPAVGTLGCCGAGRIGCCCD</sequence>
<accession>A0A1Y1ZGK8</accession>
<keyword evidence="3" id="KW-1185">Reference proteome</keyword>
<gene>
    <name evidence="2" type="ORF">BCR34DRAFT_386352</name>
</gene>
<proteinExistence type="predicted"/>
<dbReference type="EMBL" id="MCFA01000093">
    <property type="protein sequence ID" value="ORY08935.1"/>
    <property type="molecule type" value="Genomic_DNA"/>
</dbReference>
<feature type="region of interest" description="Disordered" evidence="1">
    <location>
        <begin position="116"/>
        <end position="146"/>
    </location>
</feature>
<organism evidence="2 3">
    <name type="scientific">Clohesyomyces aquaticus</name>
    <dbReference type="NCBI Taxonomy" id="1231657"/>
    <lineage>
        <taxon>Eukaryota</taxon>
        <taxon>Fungi</taxon>
        <taxon>Dikarya</taxon>
        <taxon>Ascomycota</taxon>
        <taxon>Pezizomycotina</taxon>
        <taxon>Dothideomycetes</taxon>
        <taxon>Pleosporomycetidae</taxon>
        <taxon>Pleosporales</taxon>
        <taxon>Lindgomycetaceae</taxon>
        <taxon>Clohesyomyces</taxon>
    </lineage>
</organism>
<reference evidence="2 3" key="1">
    <citation type="submission" date="2016-07" db="EMBL/GenBank/DDBJ databases">
        <title>Pervasive Adenine N6-methylation of Active Genes in Fungi.</title>
        <authorList>
            <consortium name="DOE Joint Genome Institute"/>
            <person name="Mondo S.J."/>
            <person name="Dannebaum R.O."/>
            <person name="Kuo R.C."/>
            <person name="Labutti K."/>
            <person name="Haridas S."/>
            <person name="Kuo A."/>
            <person name="Salamov A."/>
            <person name="Ahrendt S.R."/>
            <person name="Lipzen A."/>
            <person name="Sullivan W."/>
            <person name="Andreopoulos W.B."/>
            <person name="Clum A."/>
            <person name="Lindquist E."/>
            <person name="Daum C."/>
            <person name="Ramamoorthy G.K."/>
            <person name="Gryganskyi A."/>
            <person name="Culley D."/>
            <person name="Magnuson J.K."/>
            <person name="James T.Y."/>
            <person name="O'Malley M.A."/>
            <person name="Stajich J.E."/>
            <person name="Spatafora J.W."/>
            <person name="Visel A."/>
            <person name="Grigoriev I.V."/>
        </authorList>
    </citation>
    <scope>NUCLEOTIDE SEQUENCE [LARGE SCALE GENOMIC DNA]</scope>
    <source>
        <strain evidence="2 3">CBS 115471</strain>
    </source>
</reference>
<feature type="region of interest" description="Disordered" evidence="1">
    <location>
        <begin position="79"/>
        <end position="99"/>
    </location>
</feature>
<dbReference type="Proteomes" id="UP000193144">
    <property type="component" value="Unassembled WGS sequence"/>
</dbReference>